<dbReference type="PROSITE" id="PS51118">
    <property type="entry name" value="HTH_HXLR"/>
    <property type="match status" value="1"/>
</dbReference>
<keyword evidence="1" id="KW-0805">Transcription regulation</keyword>
<organism evidence="5 6">
    <name type="scientific">Cytobacillus stercorigallinarum</name>
    <dbReference type="NCBI Taxonomy" id="2762240"/>
    <lineage>
        <taxon>Bacteria</taxon>
        <taxon>Bacillati</taxon>
        <taxon>Bacillota</taxon>
        <taxon>Bacilli</taxon>
        <taxon>Bacillales</taxon>
        <taxon>Bacillaceae</taxon>
        <taxon>Cytobacillus</taxon>
    </lineage>
</organism>
<evidence type="ECO:0000256" key="3">
    <source>
        <dbReference type="ARBA" id="ARBA00023163"/>
    </source>
</evidence>
<feature type="domain" description="HTH hxlR-type" evidence="4">
    <location>
        <begin position="13"/>
        <end position="111"/>
    </location>
</feature>
<dbReference type="EMBL" id="JACSQT010000002">
    <property type="protein sequence ID" value="MBD7936325.1"/>
    <property type="molecule type" value="Genomic_DNA"/>
</dbReference>
<keyword evidence="6" id="KW-1185">Reference proteome</keyword>
<dbReference type="Pfam" id="PF01638">
    <property type="entry name" value="HxlR"/>
    <property type="match status" value="1"/>
</dbReference>
<evidence type="ECO:0000259" key="4">
    <source>
        <dbReference type="PROSITE" id="PS51118"/>
    </source>
</evidence>
<gene>
    <name evidence="5" type="ORF">H9655_04745</name>
</gene>
<reference evidence="5 6" key="1">
    <citation type="submission" date="2020-08" db="EMBL/GenBank/DDBJ databases">
        <title>A Genomic Blueprint of the Chicken Gut Microbiome.</title>
        <authorList>
            <person name="Gilroy R."/>
            <person name="Ravi A."/>
            <person name="Getino M."/>
            <person name="Pursley I."/>
            <person name="Horton D.L."/>
            <person name="Alikhan N.-F."/>
            <person name="Baker D."/>
            <person name="Gharbi K."/>
            <person name="Hall N."/>
            <person name="Watson M."/>
            <person name="Adriaenssens E.M."/>
            <person name="Foster-Nyarko E."/>
            <person name="Jarju S."/>
            <person name="Secka A."/>
            <person name="Antonio M."/>
            <person name="Oren A."/>
            <person name="Chaudhuri R."/>
            <person name="La Ragione R.M."/>
            <person name="Hildebrand F."/>
            <person name="Pallen M.J."/>
        </authorList>
    </citation>
    <scope>NUCLEOTIDE SEQUENCE [LARGE SCALE GENOMIC DNA]</scope>
    <source>
        <strain evidence="5 6">Sa5YUA1</strain>
    </source>
</reference>
<dbReference type="SUPFAM" id="SSF46785">
    <property type="entry name" value="Winged helix' DNA-binding domain"/>
    <property type="match status" value="1"/>
</dbReference>
<proteinExistence type="predicted"/>
<dbReference type="PANTHER" id="PTHR33204">
    <property type="entry name" value="TRANSCRIPTIONAL REGULATOR, MARR FAMILY"/>
    <property type="match status" value="1"/>
</dbReference>
<dbReference type="RefSeq" id="WP_191811460.1">
    <property type="nucleotide sequence ID" value="NZ_JACSQT010000002.1"/>
</dbReference>
<name>A0ABR8QLC6_9BACI</name>
<keyword evidence="2" id="KW-0238">DNA-binding</keyword>
<comment type="caution">
    <text evidence="5">The sequence shown here is derived from an EMBL/GenBank/DDBJ whole genome shotgun (WGS) entry which is preliminary data.</text>
</comment>
<dbReference type="PANTHER" id="PTHR33204:SF29">
    <property type="entry name" value="TRANSCRIPTIONAL REGULATOR"/>
    <property type="match status" value="1"/>
</dbReference>
<dbReference type="Proteomes" id="UP000657931">
    <property type="component" value="Unassembled WGS sequence"/>
</dbReference>
<dbReference type="InterPro" id="IPR036390">
    <property type="entry name" value="WH_DNA-bd_sf"/>
</dbReference>
<protein>
    <submittedName>
        <fullName evidence="5">Helix-turn-helix transcriptional regulator</fullName>
    </submittedName>
</protein>
<keyword evidence="3" id="KW-0804">Transcription</keyword>
<evidence type="ECO:0000256" key="2">
    <source>
        <dbReference type="ARBA" id="ARBA00023125"/>
    </source>
</evidence>
<evidence type="ECO:0000313" key="6">
    <source>
        <dbReference type="Proteomes" id="UP000657931"/>
    </source>
</evidence>
<dbReference type="InterPro" id="IPR011991">
    <property type="entry name" value="ArsR-like_HTH"/>
</dbReference>
<accession>A0ABR8QLC6</accession>
<sequence length="111" mass="12861">MKVKNDEIDITQCPIAPVQKIISGKWNMVILYFLSQGVLRFGELQKKLPNVTQAALTKQLRALEEYKLIHREVYKQVPPKVEYSLTEIGVNFLPVLTALEEWATDYQKLEK</sequence>
<dbReference type="CDD" id="cd00090">
    <property type="entry name" value="HTH_ARSR"/>
    <property type="match status" value="1"/>
</dbReference>
<dbReference type="Gene3D" id="1.10.10.10">
    <property type="entry name" value="Winged helix-like DNA-binding domain superfamily/Winged helix DNA-binding domain"/>
    <property type="match status" value="1"/>
</dbReference>
<dbReference type="InterPro" id="IPR002577">
    <property type="entry name" value="HTH_HxlR"/>
</dbReference>
<dbReference type="InterPro" id="IPR036388">
    <property type="entry name" value="WH-like_DNA-bd_sf"/>
</dbReference>
<evidence type="ECO:0000313" key="5">
    <source>
        <dbReference type="EMBL" id="MBD7936325.1"/>
    </source>
</evidence>
<evidence type="ECO:0000256" key="1">
    <source>
        <dbReference type="ARBA" id="ARBA00023015"/>
    </source>
</evidence>